<keyword evidence="6" id="KW-1185">Reference proteome</keyword>
<protein>
    <recommendedName>
        <fullName evidence="4">Carboxylesterase type B domain-containing protein</fullName>
    </recommendedName>
</protein>
<evidence type="ECO:0000256" key="3">
    <source>
        <dbReference type="SAM" id="SignalP"/>
    </source>
</evidence>
<dbReference type="SUPFAM" id="SSF53474">
    <property type="entry name" value="alpha/beta-Hydrolases"/>
    <property type="match status" value="1"/>
</dbReference>
<gene>
    <name evidence="5" type="ORF">L198_05309</name>
</gene>
<evidence type="ECO:0000259" key="4">
    <source>
        <dbReference type="Pfam" id="PF00135"/>
    </source>
</evidence>
<sequence length="620" mass="65346">MLLLTALLLFSNLLAAHPFPVNRPTSSGCTYTAYGHTATGYETSDGACRYTIKYGIAERWAESVAPHQNYASEPPSCPQNSGTYTVGSSQSEDCLYATVYVPKSTAPSAGWPVFVWIHGGSFVQGSTSAPGLDGSLLAKNGNMIVIMLQYRLGVFGLLPPTLASTSSDPSLGLKDVILGLKGVNQYIDYVGGNRGQITVGGQSSGASMIRALWGAPAASGLFRAAILQSDPMSFGFASSDITTQIQSTFYAMSPMSSCTTLDCLKNISASALVTAQDTLISTVPYTITGVPFSEPLRPTYNTTALPSDPSSTLTNSPSSLTFTPASLPILLTTVKNEGGTAISSIFSTHVPLSNDTYYSTASALIGTSRATSLVSSEYYSLPAINSTSSTAPYGPSGDTFRETFERAVTDGIWKCANVDVANKWASAGGKVWVGEWREGVTYPDNESGYCTGDGIVCHEDDIYPTFGTASDPSSNTSTLESTIFSHWVAFITTLNPNPSSAAKKRSFSFTWSSWWDWSWNGQKAGGSSDFALSPGSSSSHSSSSRSSLHSSSSHAYSSSSSPSPTSTSPSSSATSTATSKWSQYTSESDVFALGGDEQLSGACPAGFWGDSVPFDWQLYD</sequence>
<proteinExistence type="inferred from homology"/>
<dbReference type="PANTHER" id="PTHR45570">
    <property type="entry name" value="CARBOXYLIC ESTER HYDROLASE"/>
    <property type="match status" value="1"/>
</dbReference>
<feature type="signal peptide" evidence="3">
    <location>
        <begin position="1"/>
        <end position="16"/>
    </location>
</feature>
<dbReference type="InterPro" id="IPR002168">
    <property type="entry name" value="Lipase_GDXG_HIS_AS"/>
</dbReference>
<dbReference type="InterPro" id="IPR029058">
    <property type="entry name" value="AB_hydrolase_fold"/>
</dbReference>
<dbReference type="PROSITE" id="PS01173">
    <property type="entry name" value="LIPASE_GDXG_HIS"/>
    <property type="match status" value="1"/>
</dbReference>
<dbReference type="Gene3D" id="3.40.50.1820">
    <property type="entry name" value="alpha/beta hydrolase"/>
    <property type="match status" value="1"/>
</dbReference>
<dbReference type="EMBL" id="AWGH01000016">
    <property type="protein sequence ID" value="ODN93444.1"/>
    <property type="molecule type" value="Genomic_DNA"/>
</dbReference>
<keyword evidence="3" id="KW-0732">Signal</keyword>
<organism evidence="5 6">
    <name type="scientific">Cryptococcus wingfieldii CBS 7118</name>
    <dbReference type="NCBI Taxonomy" id="1295528"/>
    <lineage>
        <taxon>Eukaryota</taxon>
        <taxon>Fungi</taxon>
        <taxon>Dikarya</taxon>
        <taxon>Basidiomycota</taxon>
        <taxon>Agaricomycotina</taxon>
        <taxon>Tremellomycetes</taxon>
        <taxon>Tremellales</taxon>
        <taxon>Cryptococcaceae</taxon>
        <taxon>Cryptococcus</taxon>
    </lineage>
</organism>
<dbReference type="GO" id="GO:0016787">
    <property type="term" value="F:hydrolase activity"/>
    <property type="evidence" value="ECO:0007669"/>
    <property type="project" value="InterPro"/>
</dbReference>
<reference evidence="5 6" key="1">
    <citation type="submission" date="2016-06" db="EMBL/GenBank/DDBJ databases">
        <title>Evolution of pathogenesis and genome organization in the Tremellales.</title>
        <authorList>
            <person name="Cuomo C."/>
            <person name="Litvintseva A."/>
            <person name="Heitman J."/>
            <person name="Chen Y."/>
            <person name="Sun S."/>
            <person name="Springer D."/>
            <person name="Dromer F."/>
            <person name="Young S."/>
            <person name="Zeng Q."/>
            <person name="Chapman S."/>
            <person name="Gujja S."/>
            <person name="Saif S."/>
            <person name="Birren B."/>
        </authorList>
    </citation>
    <scope>NUCLEOTIDE SEQUENCE [LARGE SCALE GENOMIC DNA]</scope>
    <source>
        <strain evidence="5 6">CBS 7118</strain>
    </source>
</reference>
<feature type="region of interest" description="Disordered" evidence="2">
    <location>
        <begin position="553"/>
        <end position="582"/>
    </location>
</feature>
<comment type="caution">
    <text evidence="5">The sequence shown here is derived from an EMBL/GenBank/DDBJ whole genome shotgun (WGS) entry which is preliminary data.</text>
</comment>
<dbReference type="GeneID" id="30194522"/>
<evidence type="ECO:0000313" key="5">
    <source>
        <dbReference type="EMBL" id="ODN93444.1"/>
    </source>
</evidence>
<evidence type="ECO:0000256" key="2">
    <source>
        <dbReference type="SAM" id="MobiDB-lite"/>
    </source>
</evidence>
<evidence type="ECO:0000256" key="1">
    <source>
        <dbReference type="ARBA" id="ARBA00010515"/>
    </source>
</evidence>
<name>A0A1E3IXW9_9TREE</name>
<feature type="chain" id="PRO_5009130019" description="Carboxylesterase type B domain-containing protein" evidence="3">
    <location>
        <begin position="17"/>
        <end position="620"/>
    </location>
</feature>
<dbReference type="AlphaFoldDB" id="A0A1E3IXW9"/>
<dbReference type="RefSeq" id="XP_019030549.1">
    <property type="nucleotide sequence ID" value="XM_019177396.1"/>
</dbReference>
<dbReference type="Pfam" id="PF00135">
    <property type="entry name" value="COesterase"/>
    <property type="match status" value="1"/>
</dbReference>
<feature type="domain" description="Carboxylesterase type B" evidence="4">
    <location>
        <begin position="71"/>
        <end position="505"/>
    </location>
</feature>
<dbReference type="OrthoDB" id="408631at2759"/>
<comment type="similarity">
    <text evidence="1">Belongs to the 'GDXG' lipolytic enzyme family.</text>
</comment>
<dbReference type="Proteomes" id="UP000094819">
    <property type="component" value="Unassembled WGS sequence"/>
</dbReference>
<dbReference type="InterPro" id="IPR002018">
    <property type="entry name" value="CarbesteraseB"/>
</dbReference>
<feature type="compositionally biased region" description="Low complexity" evidence="2">
    <location>
        <begin position="553"/>
        <end position="579"/>
    </location>
</feature>
<dbReference type="PANTHER" id="PTHR45570:SF1">
    <property type="entry name" value="CARBOXYLIC ESTER HYDROLASE"/>
    <property type="match status" value="1"/>
</dbReference>
<accession>A0A1E3IXW9</accession>
<evidence type="ECO:0000313" key="6">
    <source>
        <dbReference type="Proteomes" id="UP000094819"/>
    </source>
</evidence>